<accession>A0ABY3HIW2</accession>
<protein>
    <recommendedName>
        <fullName evidence="3">Zeta toxin domain-containing protein</fullName>
    </recommendedName>
</protein>
<dbReference type="InterPro" id="IPR010488">
    <property type="entry name" value="Zeta_toxin_domain"/>
</dbReference>
<comment type="caution">
    <text evidence="4">The sequence shown here is derived from an EMBL/GenBank/DDBJ whole genome shotgun (WGS) entry which is preliminary data.</text>
</comment>
<evidence type="ECO:0000259" key="3">
    <source>
        <dbReference type="Pfam" id="PF06414"/>
    </source>
</evidence>
<keyword evidence="2" id="KW-0067">ATP-binding</keyword>
<sequence length="207" mass="23971">MLDHHRNSVDRPFLTVVAGCNGSGKSSFSNAIVPKGVIPFDYDKNFLKTYDRLIDTEFRDVMAHSIVTAELESEIQDSLLKRKNFCYETNFNSTPLFWPEMFKESGFALNLVFFCLDSVEEAKRRVQIRVENGGHFVPESEIVSRYYEGYRNLNKHFQYFDNVHLLNSSYYYQEPKHILSIGKGQVLAVGHVPEFLDELIPRIICLT</sequence>
<dbReference type="Proteomes" id="UP000321927">
    <property type="component" value="Unassembled WGS sequence"/>
</dbReference>
<dbReference type="SUPFAM" id="SSF52540">
    <property type="entry name" value="P-loop containing nucleoside triphosphate hydrolases"/>
    <property type="match status" value="1"/>
</dbReference>
<dbReference type="PANTHER" id="PTHR39206">
    <property type="entry name" value="SLL8004 PROTEIN"/>
    <property type="match status" value="1"/>
</dbReference>
<dbReference type="Pfam" id="PF06414">
    <property type="entry name" value="Zeta_toxin"/>
    <property type="match status" value="1"/>
</dbReference>
<evidence type="ECO:0000256" key="2">
    <source>
        <dbReference type="ARBA" id="ARBA00022840"/>
    </source>
</evidence>
<evidence type="ECO:0000256" key="1">
    <source>
        <dbReference type="ARBA" id="ARBA00022741"/>
    </source>
</evidence>
<evidence type="ECO:0000313" key="4">
    <source>
        <dbReference type="EMBL" id="TXD75991.1"/>
    </source>
</evidence>
<gene>
    <name evidence="4" type="ORF">ESW18_17980</name>
</gene>
<organism evidence="4 5">
    <name type="scientific">Algoriphagus ratkowskyi</name>
    <dbReference type="NCBI Taxonomy" id="57028"/>
    <lineage>
        <taxon>Bacteria</taxon>
        <taxon>Pseudomonadati</taxon>
        <taxon>Bacteroidota</taxon>
        <taxon>Cytophagia</taxon>
        <taxon>Cytophagales</taxon>
        <taxon>Cyclobacteriaceae</taxon>
        <taxon>Algoriphagus</taxon>
    </lineage>
</organism>
<reference evidence="4 5" key="1">
    <citation type="submission" date="2019-08" db="EMBL/GenBank/DDBJ databases">
        <title>Genome of Algoriphagus ratkowskyi IC026.</title>
        <authorList>
            <person name="Bowman J.P."/>
        </authorList>
    </citation>
    <scope>NUCLEOTIDE SEQUENCE [LARGE SCALE GENOMIC DNA]</scope>
    <source>
        <strain evidence="4 5">IC026</strain>
    </source>
</reference>
<dbReference type="InterPro" id="IPR027417">
    <property type="entry name" value="P-loop_NTPase"/>
</dbReference>
<dbReference type="PANTHER" id="PTHR39206:SF1">
    <property type="entry name" value="SLL8004 PROTEIN"/>
    <property type="match status" value="1"/>
</dbReference>
<evidence type="ECO:0000313" key="5">
    <source>
        <dbReference type="Proteomes" id="UP000321927"/>
    </source>
</evidence>
<proteinExistence type="predicted"/>
<dbReference type="EMBL" id="VORV01000016">
    <property type="protein sequence ID" value="TXD75991.1"/>
    <property type="molecule type" value="Genomic_DNA"/>
</dbReference>
<keyword evidence="1" id="KW-0547">Nucleotide-binding</keyword>
<dbReference type="Gene3D" id="3.40.50.300">
    <property type="entry name" value="P-loop containing nucleotide triphosphate hydrolases"/>
    <property type="match status" value="1"/>
</dbReference>
<name>A0ABY3HIW2_9BACT</name>
<keyword evidence="5" id="KW-1185">Reference proteome</keyword>
<feature type="domain" description="Zeta toxin" evidence="3">
    <location>
        <begin position="8"/>
        <end position="155"/>
    </location>
</feature>